<dbReference type="GO" id="GO:0022857">
    <property type="term" value="F:transmembrane transporter activity"/>
    <property type="evidence" value="ECO:0007669"/>
    <property type="project" value="InterPro"/>
</dbReference>
<evidence type="ECO:0008006" key="11">
    <source>
        <dbReference type="Google" id="ProtNLM"/>
    </source>
</evidence>
<feature type="transmembrane region" description="Helical" evidence="8">
    <location>
        <begin position="156"/>
        <end position="178"/>
    </location>
</feature>
<feature type="transmembrane region" description="Helical" evidence="8">
    <location>
        <begin position="76"/>
        <end position="97"/>
    </location>
</feature>
<accession>A0AA91JQ27</accession>
<feature type="transmembrane region" description="Helical" evidence="8">
    <location>
        <begin position="209"/>
        <end position="228"/>
    </location>
</feature>
<feature type="transmembrane region" description="Helical" evidence="8">
    <location>
        <begin position="248"/>
        <end position="277"/>
    </location>
</feature>
<evidence type="ECO:0000256" key="5">
    <source>
        <dbReference type="ARBA" id="ARBA00022692"/>
    </source>
</evidence>
<keyword evidence="7 8" id="KW-0472">Membrane</keyword>
<evidence type="ECO:0000256" key="6">
    <source>
        <dbReference type="ARBA" id="ARBA00022989"/>
    </source>
</evidence>
<dbReference type="Gene3D" id="1.10.3470.10">
    <property type="entry name" value="ABC transporter involved in vitamin B12 uptake, BtuC"/>
    <property type="match status" value="1"/>
</dbReference>
<dbReference type="Proteomes" id="UP000183039">
    <property type="component" value="Unassembled WGS sequence"/>
</dbReference>
<evidence type="ECO:0000256" key="7">
    <source>
        <dbReference type="ARBA" id="ARBA00023136"/>
    </source>
</evidence>
<dbReference type="CDD" id="cd06550">
    <property type="entry name" value="TM_ABC_iron-siderophores_like"/>
    <property type="match status" value="1"/>
</dbReference>
<evidence type="ECO:0000256" key="4">
    <source>
        <dbReference type="ARBA" id="ARBA00022475"/>
    </source>
</evidence>
<organism evidence="9 10">
    <name type="scientific">Enterococcus silesiacus</name>
    <dbReference type="NCBI Taxonomy" id="332949"/>
    <lineage>
        <taxon>Bacteria</taxon>
        <taxon>Bacillati</taxon>
        <taxon>Bacillota</taxon>
        <taxon>Bacilli</taxon>
        <taxon>Lactobacillales</taxon>
        <taxon>Enterococcaceae</taxon>
        <taxon>Enterococcus</taxon>
    </lineage>
</organism>
<dbReference type="GO" id="GO:0033214">
    <property type="term" value="P:siderophore-iron import into cell"/>
    <property type="evidence" value="ECO:0007669"/>
    <property type="project" value="TreeGrafter"/>
</dbReference>
<keyword evidence="6 8" id="KW-1133">Transmembrane helix</keyword>
<feature type="transmembrane region" description="Helical" evidence="8">
    <location>
        <begin position="289"/>
        <end position="307"/>
    </location>
</feature>
<dbReference type="GO" id="GO:0005886">
    <property type="term" value="C:plasma membrane"/>
    <property type="evidence" value="ECO:0007669"/>
    <property type="project" value="UniProtKB-SubCell"/>
</dbReference>
<evidence type="ECO:0000313" key="10">
    <source>
        <dbReference type="Proteomes" id="UP000183039"/>
    </source>
</evidence>
<feature type="transmembrane region" description="Helical" evidence="8">
    <location>
        <begin position="319"/>
        <end position="338"/>
    </location>
</feature>
<evidence type="ECO:0000256" key="8">
    <source>
        <dbReference type="SAM" id="Phobius"/>
    </source>
</evidence>
<dbReference type="Pfam" id="PF01032">
    <property type="entry name" value="FecCD"/>
    <property type="match status" value="1"/>
</dbReference>
<feature type="transmembrane region" description="Helical" evidence="8">
    <location>
        <begin position="106"/>
        <end position="125"/>
    </location>
</feature>
<sequence length="346" mass="37457">MISVKNKLSNVNQKKIVIWGSLLLFLVVLSLSFFLGKFSISVTDFFRAVGNKVIPLEQTWSSQVETILFKIRFPRIIMAVVIGGGISVAGATYQALFQNPMISQDILGASQGAAFGAAIGLFFSFTYEQVISLSFVFGLLAVAAVLLVSRFLRTDSVLNMVLIGMMIGSLFSSAVSFLKLVGDPTNTLPAITYWLMGSLASIKIQNVQFAAPLILVGMVPIFLLRWRLNIISLGEEEALSLGVNSRILRVILILAATLITASAVSVSGLIGWVGLVVPHFSRMLIGNDYRYSIPVTALLGGTFLLIVDDFSRMLATSEIPIGILTSFIGAPIFLLLIAKNNRSVRS</sequence>
<dbReference type="InterPro" id="IPR000522">
    <property type="entry name" value="ABC_transptr_permease_BtuC"/>
</dbReference>
<evidence type="ECO:0000256" key="2">
    <source>
        <dbReference type="ARBA" id="ARBA00007935"/>
    </source>
</evidence>
<proteinExistence type="inferred from homology"/>
<feature type="transmembrane region" description="Helical" evidence="8">
    <location>
        <begin position="131"/>
        <end position="149"/>
    </location>
</feature>
<comment type="caution">
    <text evidence="9">The sequence shown here is derived from an EMBL/GenBank/DDBJ whole genome shotgun (WGS) entry which is preliminary data.</text>
</comment>
<reference evidence="9 10" key="1">
    <citation type="submission" date="2014-12" db="EMBL/GenBank/DDBJ databases">
        <title>Draft genome sequences of 29 type strains of Enterococci.</title>
        <authorList>
            <person name="Zhong Z."/>
            <person name="Sun Z."/>
            <person name="Liu W."/>
            <person name="Zhang W."/>
            <person name="Zhang H."/>
        </authorList>
    </citation>
    <scope>NUCLEOTIDE SEQUENCE [LARGE SCALE GENOMIC DNA]</scope>
    <source>
        <strain evidence="9 10">DSM 22801</strain>
    </source>
</reference>
<keyword evidence="5 8" id="KW-0812">Transmembrane</keyword>
<dbReference type="AlphaFoldDB" id="A0AA91JQ27"/>
<evidence type="ECO:0000256" key="1">
    <source>
        <dbReference type="ARBA" id="ARBA00004651"/>
    </source>
</evidence>
<dbReference type="SUPFAM" id="SSF81345">
    <property type="entry name" value="ABC transporter involved in vitamin B12 uptake, BtuC"/>
    <property type="match status" value="1"/>
</dbReference>
<comment type="subcellular location">
    <subcellularLocation>
        <location evidence="1">Cell membrane</location>
        <topology evidence="1">Multi-pass membrane protein</topology>
    </subcellularLocation>
</comment>
<dbReference type="EMBL" id="JXLC01000005">
    <property type="protein sequence ID" value="OJG92514.1"/>
    <property type="molecule type" value="Genomic_DNA"/>
</dbReference>
<evidence type="ECO:0000256" key="3">
    <source>
        <dbReference type="ARBA" id="ARBA00022448"/>
    </source>
</evidence>
<keyword evidence="3" id="KW-0813">Transport</keyword>
<feature type="transmembrane region" description="Helical" evidence="8">
    <location>
        <begin position="16"/>
        <end position="35"/>
    </location>
</feature>
<name>A0AA91JQ27_9ENTE</name>
<evidence type="ECO:0000313" key="9">
    <source>
        <dbReference type="EMBL" id="OJG92514.1"/>
    </source>
</evidence>
<gene>
    <name evidence="9" type="ORF">RV15_GL002939</name>
</gene>
<dbReference type="PANTHER" id="PTHR30472:SF70">
    <property type="entry name" value="MOLYBDATE IMPORT SYSTEM PERMEASE PROTEIN MOLB"/>
    <property type="match status" value="1"/>
</dbReference>
<comment type="similarity">
    <text evidence="2">Belongs to the binding-protein-dependent transport system permease family. FecCD subfamily.</text>
</comment>
<keyword evidence="4" id="KW-1003">Cell membrane</keyword>
<dbReference type="InterPro" id="IPR037294">
    <property type="entry name" value="ABC_BtuC-like"/>
</dbReference>
<dbReference type="PANTHER" id="PTHR30472">
    <property type="entry name" value="FERRIC ENTEROBACTIN TRANSPORT SYSTEM PERMEASE PROTEIN"/>
    <property type="match status" value="1"/>
</dbReference>
<dbReference type="FunFam" id="1.10.3470.10:FF:000001">
    <property type="entry name" value="Vitamin B12 ABC transporter permease BtuC"/>
    <property type="match status" value="1"/>
</dbReference>
<protein>
    <recommendedName>
        <fullName evidence="11">ABC transporter permease</fullName>
    </recommendedName>
</protein>